<dbReference type="Gene3D" id="3.30.160.20">
    <property type="match status" value="1"/>
</dbReference>
<dbReference type="SUPFAM" id="SSF54211">
    <property type="entry name" value="Ribosomal protein S5 domain 2-like"/>
    <property type="match status" value="1"/>
</dbReference>
<dbReference type="GO" id="GO:0003723">
    <property type="term" value="F:RNA binding"/>
    <property type="evidence" value="ECO:0007669"/>
    <property type="project" value="InterPro"/>
</dbReference>
<keyword evidence="4" id="KW-1185">Reference proteome</keyword>
<dbReference type="VEuPathDB" id="VectorBase:GAUT041322"/>
<dbReference type="InterPro" id="IPR014721">
    <property type="entry name" value="Ribsml_uS5_D2-typ_fold_subgr"/>
</dbReference>
<dbReference type="STRING" id="7395.A0A1A9VM16"/>
<evidence type="ECO:0000313" key="3">
    <source>
        <dbReference type="EnsemblMetazoa" id="GAUT041322-PA"/>
    </source>
</evidence>
<dbReference type="SUPFAM" id="SSF54768">
    <property type="entry name" value="dsRNA-binding domain-like"/>
    <property type="match status" value="1"/>
</dbReference>
<dbReference type="EnsemblMetazoa" id="GAUT041322-RA">
    <property type="protein sequence ID" value="GAUT041322-PA"/>
    <property type="gene ID" value="GAUT041322"/>
</dbReference>
<dbReference type="Pfam" id="PF00333">
    <property type="entry name" value="Ribosomal_S5"/>
    <property type="match status" value="1"/>
</dbReference>
<dbReference type="Proteomes" id="UP000078200">
    <property type="component" value="Unassembled WGS sequence"/>
</dbReference>
<dbReference type="InterPro" id="IPR020568">
    <property type="entry name" value="Ribosomal_Su5_D2-typ_SF"/>
</dbReference>
<dbReference type="GO" id="GO:0003735">
    <property type="term" value="F:structural constituent of ribosome"/>
    <property type="evidence" value="ECO:0007669"/>
    <property type="project" value="UniProtKB-UniRule"/>
</dbReference>
<accession>A0A1A9VM16</accession>
<dbReference type="GO" id="GO:0006412">
    <property type="term" value="P:translation"/>
    <property type="evidence" value="ECO:0007669"/>
    <property type="project" value="InterPro"/>
</dbReference>
<evidence type="ECO:0000313" key="4">
    <source>
        <dbReference type="Proteomes" id="UP000078200"/>
    </source>
</evidence>
<dbReference type="AlphaFoldDB" id="A0A1A9VM16"/>
<dbReference type="GO" id="GO:1990904">
    <property type="term" value="C:ribonucleoprotein complex"/>
    <property type="evidence" value="ECO:0007669"/>
    <property type="project" value="UniProtKB-UniRule"/>
</dbReference>
<protein>
    <recommendedName>
        <fullName evidence="2">S5 DRBM domain-containing protein</fullName>
    </recommendedName>
</protein>
<dbReference type="GO" id="GO:0005840">
    <property type="term" value="C:ribosome"/>
    <property type="evidence" value="ECO:0007669"/>
    <property type="project" value="UniProtKB-KW"/>
</dbReference>
<proteinExistence type="predicted"/>
<dbReference type="PROSITE" id="PS50881">
    <property type="entry name" value="S5_DSRBD"/>
    <property type="match status" value="1"/>
</dbReference>
<dbReference type="InterPro" id="IPR013810">
    <property type="entry name" value="Ribosomal_uS5_N"/>
</dbReference>
<dbReference type="Gene3D" id="3.30.230.10">
    <property type="match status" value="2"/>
</dbReference>
<evidence type="ECO:0000259" key="2">
    <source>
        <dbReference type="PROSITE" id="PS50881"/>
    </source>
</evidence>
<name>A0A1A9VM16_GLOAU</name>
<sequence>MPVQSQIRAFQHIRFQAFVPIGDYSGHIGLSVKCIKEIGNAIHGAIILTKLPAVPVRRGYWGNKIDKRHAVPCKVTAKCGSEIVDVEDCYTTARGSTGTVGNFAKATYVAIARTCAYLTLDL</sequence>
<reference evidence="3" key="1">
    <citation type="submission" date="2020-05" db="UniProtKB">
        <authorList>
            <consortium name="EnsemblMetazoa"/>
        </authorList>
    </citation>
    <scope>IDENTIFICATION</scope>
    <source>
        <strain evidence="3">TTRI</strain>
    </source>
</reference>
<keyword evidence="1" id="KW-0687">Ribonucleoprotein</keyword>
<evidence type="ECO:0000256" key="1">
    <source>
        <dbReference type="PROSITE-ProRule" id="PRU00268"/>
    </source>
</evidence>
<keyword evidence="1" id="KW-0689">Ribosomal protein</keyword>
<organism evidence="3 4">
    <name type="scientific">Glossina austeni</name>
    <name type="common">Savannah tsetse fly</name>
    <dbReference type="NCBI Taxonomy" id="7395"/>
    <lineage>
        <taxon>Eukaryota</taxon>
        <taxon>Metazoa</taxon>
        <taxon>Ecdysozoa</taxon>
        <taxon>Arthropoda</taxon>
        <taxon>Hexapoda</taxon>
        <taxon>Insecta</taxon>
        <taxon>Pterygota</taxon>
        <taxon>Neoptera</taxon>
        <taxon>Endopterygota</taxon>
        <taxon>Diptera</taxon>
        <taxon>Brachycera</taxon>
        <taxon>Muscomorpha</taxon>
        <taxon>Hippoboscoidea</taxon>
        <taxon>Glossinidae</taxon>
        <taxon>Glossina</taxon>
    </lineage>
</organism>
<feature type="domain" description="S5 DRBM" evidence="2">
    <location>
        <begin position="1"/>
        <end position="56"/>
    </location>
</feature>